<dbReference type="NCBIfam" id="TIGR01498">
    <property type="entry name" value="folK"/>
    <property type="match status" value="1"/>
</dbReference>
<comment type="caution">
    <text evidence="14">The sequence shown here is derived from an EMBL/GenBank/DDBJ whole genome shotgun (WGS) entry which is preliminary data.</text>
</comment>
<dbReference type="AlphaFoldDB" id="A0A432WH01"/>
<evidence type="ECO:0000256" key="6">
    <source>
        <dbReference type="ARBA" id="ARBA00022741"/>
    </source>
</evidence>
<organism evidence="14 15">
    <name type="scientific">Aliidiomarina soli</name>
    <dbReference type="NCBI Taxonomy" id="1928574"/>
    <lineage>
        <taxon>Bacteria</taxon>
        <taxon>Pseudomonadati</taxon>
        <taxon>Pseudomonadota</taxon>
        <taxon>Gammaproteobacteria</taxon>
        <taxon>Alteromonadales</taxon>
        <taxon>Idiomarinaceae</taxon>
        <taxon>Aliidiomarina</taxon>
    </lineage>
</organism>
<dbReference type="GO" id="GO:0046654">
    <property type="term" value="P:tetrahydrofolate biosynthetic process"/>
    <property type="evidence" value="ECO:0007669"/>
    <property type="project" value="UniProtKB-UniPathway"/>
</dbReference>
<dbReference type="GO" id="GO:0003848">
    <property type="term" value="F:2-amino-4-hydroxy-6-hydroxymethyldihydropteridine diphosphokinase activity"/>
    <property type="evidence" value="ECO:0007669"/>
    <property type="project" value="UniProtKB-EC"/>
</dbReference>
<name>A0A432WH01_9GAMM</name>
<evidence type="ECO:0000256" key="2">
    <source>
        <dbReference type="ARBA" id="ARBA00005810"/>
    </source>
</evidence>
<evidence type="ECO:0000256" key="9">
    <source>
        <dbReference type="ARBA" id="ARBA00022909"/>
    </source>
</evidence>
<dbReference type="InterPro" id="IPR035907">
    <property type="entry name" value="Hppk_sf"/>
</dbReference>
<feature type="domain" description="7,8-dihydro-6-hydroxymethylpterin-pyrophosphokinase" evidence="13">
    <location>
        <begin position="8"/>
        <end position="105"/>
    </location>
</feature>
<dbReference type="Proteomes" id="UP000287823">
    <property type="component" value="Unassembled WGS sequence"/>
</dbReference>
<evidence type="ECO:0000256" key="7">
    <source>
        <dbReference type="ARBA" id="ARBA00022777"/>
    </source>
</evidence>
<evidence type="ECO:0000259" key="13">
    <source>
        <dbReference type="Pfam" id="PF01288"/>
    </source>
</evidence>
<dbReference type="GO" id="GO:0046656">
    <property type="term" value="P:folic acid biosynthetic process"/>
    <property type="evidence" value="ECO:0007669"/>
    <property type="project" value="UniProtKB-KW"/>
</dbReference>
<keyword evidence="15" id="KW-1185">Reference proteome</keyword>
<evidence type="ECO:0000256" key="11">
    <source>
        <dbReference type="ARBA" id="ARBA00029766"/>
    </source>
</evidence>
<comment type="function">
    <text evidence="10">Catalyzes the transfer of pyrophosphate from adenosine triphosphate (ATP) to 6-hydroxymethyl-7,8-dihydropterin, an enzymatic step in folate biosynthesis pathway.</text>
</comment>
<evidence type="ECO:0000313" key="15">
    <source>
        <dbReference type="Proteomes" id="UP000287823"/>
    </source>
</evidence>
<dbReference type="UniPathway" id="UPA00077">
    <property type="reaction ID" value="UER00155"/>
</dbReference>
<dbReference type="InterPro" id="IPR000550">
    <property type="entry name" value="Hppk"/>
</dbReference>
<keyword evidence="9" id="KW-0289">Folate biosynthesis</keyword>
<reference evidence="14 15" key="1">
    <citation type="journal article" date="2011" name="Front. Microbiol.">
        <title>Genomic signatures of strain selection and enhancement in Bacillus atrophaeus var. globigii, a historical biowarfare simulant.</title>
        <authorList>
            <person name="Gibbons H.S."/>
            <person name="Broomall S.M."/>
            <person name="McNew L.A."/>
            <person name="Daligault H."/>
            <person name="Chapman C."/>
            <person name="Bruce D."/>
            <person name="Karavis M."/>
            <person name="Krepps M."/>
            <person name="McGregor P.A."/>
            <person name="Hong C."/>
            <person name="Park K.H."/>
            <person name="Akmal A."/>
            <person name="Feldman A."/>
            <person name="Lin J.S."/>
            <person name="Chang W.E."/>
            <person name="Higgs B.W."/>
            <person name="Demirev P."/>
            <person name="Lindquist J."/>
            <person name="Liem A."/>
            <person name="Fochler E."/>
            <person name="Read T.D."/>
            <person name="Tapia R."/>
            <person name="Johnson S."/>
            <person name="Bishop-Lilly K.A."/>
            <person name="Detter C."/>
            <person name="Han C."/>
            <person name="Sozhamannan S."/>
            <person name="Rosenzweig C.N."/>
            <person name="Skowronski E.W."/>
        </authorList>
    </citation>
    <scope>NUCLEOTIDE SEQUENCE [LARGE SCALE GENOMIC DNA]</scope>
    <source>
        <strain evidence="14 15">Y4G10-17</strain>
    </source>
</reference>
<evidence type="ECO:0000256" key="4">
    <source>
        <dbReference type="ARBA" id="ARBA00016218"/>
    </source>
</evidence>
<evidence type="ECO:0000256" key="5">
    <source>
        <dbReference type="ARBA" id="ARBA00022679"/>
    </source>
</evidence>
<keyword evidence="8" id="KW-0067">ATP-binding</keyword>
<dbReference type="GO" id="GO:0016301">
    <property type="term" value="F:kinase activity"/>
    <property type="evidence" value="ECO:0007669"/>
    <property type="project" value="UniProtKB-KW"/>
</dbReference>
<gene>
    <name evidence="14" type="primary">folK</name>
    <name evidence="14" type="ORF">CWE14_07430</name>
</gene>
<proteinExistence type="inferred from homology"/>
<evidence type="ECO:0000256" key="10">
    <source>
        <dbReference type="ARBA" id="ARBA00029409"/>
    </source>
</evidence>
<accession>A0A432WH01</accession>
<dbReference type="PANTHER" id="PTHR43071:SF1">
    <property type="entry name" value="2-AMINO-4-HYDROXY-6-HYDROXYMETHYLDIHYDROPTERIDINE PYROPHOSPHOKINASE"/>
    <property type="match status" value="1"/>
</dbReference>
<evidence type="ECO:0000256" key="8">
    <source>
        <dbReference type="ARBA" id="ARBA00022840"/>
    </source>
</evidence>
<dbReference type="EC" id="2.7.6.3" evidence="3"/>
<keyword evidence="5" id="KW-0808">Transferase</keyword>
<comment type="similarity">
    <text evidence="2">Belongs to the HPPK family.</text>
</comment>
<sequence length="190" mass="21478">MTAGYYYFLGLGSNLQPTPNLQTALHKLQAQFAQIILWPIIETEPVSIESQRRFLNTLVVIESNWTPEQLKAWCNELEESLGRNRNDPLSSIKDRPLDIDILAQQSQLNPSVLKCFTEPYVRQVLASAERSAESLSSTTHPVSLWGHQLGQRAATVYTNHAGGHVMVVEDSVDRLFQCFESTFDREQSLC</sequence>
<evidence type="ECO:0000313" key="14">
    <source>
        <dbReference type="EMBL" id="RUO33058.1"/>
    </source>
</evidence>
<keyword evidence="7 14" id="KW-0418">Kinase</keyword>
<keyword evidence="6" id="KW-0547">Nucleotide-binding</keyword>
<dbReference type="PANTHER" id="PTHR43071">
    <property type="entry name" value="2-AMINO-4-HYDROXY-6-HYDROXYMETHYLDIHYDROPTERIDINE PYROPHOSPHOKINASE"/>
    <property type="match status" value="1"/>
</dbReference>
<evidence type="ECO:0000256" key="1">
    <source>
        <dbReference type="ARBA" id="ARBA00005051"/>
    </source>
</evidence>
<dbReference type="EMBL" id="PIPO01000003">
    <property type="protein sequence ID" value="RUO33058.1"/>
    <property type="molecule type" value="Genomic_DNA"/>
</dbReference>
<dbReference type="SUPFAM" id="SSF55083">
    <property type="entry name" value="6-hydroxymethyl-7,8-dihydropterin pyrophosphokinase, HPPK"/>
    <property type="match status" value="1"/>
</dbReference>
<dbReference type="GO" id="GO:0005524">
    <property type="term" value="F:ATP binding"/>
    <property type="evidence" value="ECO:0007669"/>
    <property type="project" value="UniProtKB-KW"/>
</dbReference>
<dbReference type="Pfam" id="PF01288">
    <property type="entry name" value="HPPK"/>
    <property type="match status" value="1"/>
</dbReference>
<evidence type="ECO:0000256" key="12">
    <source>
        <dbReference type="ARBA" id="ARBA00033413"/>
    </source>
</evidence>
<evidence type="ECO:0000256" key="3">
    <source>
        <dbReference type="ARBA" id="ARBA00013253"/>
    </source>
</evidence>
<comment type="pathway">
    <text evidence="1">Cofactor biosynthesis; tetrahydrofolate biosynthesis; 2-amino-4-hydroxy-6-hydroxymethyl-7,8-dihydropteridine diphosphate from 7,8-dihydroneopterin triphosphate: step 4/4.</text>
</comment>
<dbReference type="Gene3D" id="3.30.70.560">
    <property type="entry name" value="7,8-Dihydro-6-hydroxymethylpterin-pyrophosphokinase HPPK"/>
    <property type="match status" value="1"/>
</dbReference>
<protein>
    <recommendedName>
        <fullName evidence="4">2-amino-4-hydroxy-6-hydroxymethyldihydropteridine pyrophosphokinase</fullName>
        <ecNumber evidence="3">2.7.6.3</ecNumber>
    </recommendedName>
    <alternativeName>
        <fullName evidence="11">6-hydroxymethyl-7,8-dihydropterin pyrophosphokinase</fullName>
    </alternativeName>
    <alternativeName>
        <fullName evidence="12">7,8-dihydro-6-hydroxymethylpterin-pyrophosphokinase</fullName>
    </alternativeName>
</protein>